<proteinExistence type="predicted"/>
<name>A0A6A2WM43_HIBSY</name>
<feature type="domain" description="Transcription factor CBF/NF-Y/archaeal histone" evidence="1">
    <location>
        <begin position="1"/>
        <end position="32"/>
    </location>
</feature>
<evidence type="ECO:0000313" key="2">
    <source>
        <dbReference type="EMBL" id="KAE8660241.1"/>
    </source>
</evidence>
<dbReference type="SUPFAM" id="SSF47113">
    <property type="entry name" value="Histone-fold"/>
    <property type="match status" value="1"/>
</dbReference>
<dbReference type="InterPro" id="IPR009072">
    <property type="entry name" value="Histone-fold"/>
</dbReference>
<dbReference type="EMBL" id="VEPZ02001732">
    <property type="protein sequence ID" value="KAE8660241.1"/>
    <property type="molecule type" value="Genomic_DNA"/>
</dbReference>
<reference evidence="2" key="1">
    <citation type="submission" date="2019-09" db="EMBL/GenBank/DDBJ databases">
        <title>Draft genome information of white flower Hibiscus syriacus.</title>
        <authorList>
            <person name="Kim Y.-M."/>
        </authorList>
    </citation>
    <scope>NUCLEOTIDE SEQUENCE [LARGE SCALE GENOMIC DNA]</scope>
    <source>
        <strain evidence="2">YM2019G1</strain>
    </source>
</reference>
<organism evidence="2 3">
    <name type="scientific">Hibiscus syriacus</name>
    <name type="common">Rose of Sharon</name>
    <dbReference type="NCBI Taxonomy" id="106335"/>
    <lineage>
        <taxon>Eukaryota</taxon>
        <taxon>Viridiplantae</taxon>
        <taxon>Streptophyta</taxon>
        <taxon>Embryophyta</taxon>
        <taxon>Tracheophyta</taxon>
        <taxon>Spermatophyta</taxon>
        <taxon>Magnoliopsida</taxon>
        <taxon>eudicotyledons</taxon>
        <taxon>Gunneridae</taxon>
        <taxon>Pentapetalae</taxon>
        <taxon>rosids</taxon>
        <taxon>malvids</taxon>
        <taxon>Malvales</taxon>
        <taxon>Malvaceae</taxon>
        <taxon>Malvoideae</taxon>
        <taxon>Hibiscus</taxon>
    </lineage>
</organism>
<dbReference type="Pfam" id="PF00808">
    <property type="entry name" value="CBFD_NFYB_HMF"/>
    <property type="match status" value="1"/>
</dbReference>
<dbReference type="AlphaFoldDB" id="A0A6A2WM43"/>
<keyword evidence="3" id="KW-1185">Reference proteome</keyword>
<accession>A0A6A2WM43</accession>
<protein>
    <recommendedName>
        <fullName evidence="1">Transcription factor CBF/NF-Y/archaeal histone domain-containing protein</fullName>
    </recommendedName>
</protein>
<evidence type="ECO:0000259" key="1">
    <source>
        <dbReference type="Pfam" id="PF00808"/>
    </source>
</evidence>
<evidence type="ECO:0000313" key="3">
    <source>
        <dbReference type="Proteomes" id="UP000436088"/>
    </source>
</evidence>
<comment type="caution">
    <text evidence="2">The sequence shown here is derived from an EMBL/GenBank/DDBJ whole genome shotgun (WGS) entry which is preliminary data.</text>
</comment>
<dbReference type="Proteomes" id="UP000436088">
    <property type="component" value="Unassembled WGS sequence"/>
</dbReference>
<dbReference type="InterPro" id="IPR003958">
    <property type="entry name" value="CBFA_NFYB_domain"/>
</dbReference>
<gene>
    <name evidence="2" type="ORF">F3Y22_tig00116954pilonHSYRG00006</name>
</gene>
<dbReference type="GO" id="GO:0046982">
    <property type="term" value="F:protein heterodimerization activity"/>
    <property type="evidence" value="ECO:0007669"/>
    <property type="project" value="InterPro"/>
</dbReference>
<sequence>MPIANVIRIMRRMLPPHAKISDVAKDAIPRMCLGVHQFHHREAENGWTSLPTILKRGIDHGRMIIPPFNSSAFQVGFRQGFIDATTSVIAGGYNRYASDAAAATGSSCQAPTNNFDFK</sequence>
<dbReference type="Gene3D" id="1.10.20.10">
    <property type="entry name" value="Histone, subunit A"/>
    <property type="match status" value="1"/>
</dbReference>